<feature type="region of interest" description="Disordered" evidence="2">
    <location>
        <begin position="87"/>
        <end position="108"/>
    </location>
</feature>
<keyword evidence="1" id="KW-0645">Protease</keyword>
<sequence>MWRIFILLCLCHVISCGQYDKNVVKMEDVIEYLIRFGYLVHDWEQKMRKNPPRRKNESLVVQALKHWQDYNNIPVSGELDDITKQKMNDNRCANKDEGPTTYKDMLQQ</sequence>
<feature type="domain" description="Peptidoglycan binding-like" evidence="4">
    <location>
        <begin position="31"/>
        <end position="87"/>
    </location>
</feature>
<dbReference type="InterPro" id="IPR036365">
    <property type="entry name" value="PGBD-like_sf"/>
</dbReference>
<feature type="signal peptide" evidence="3">
    <location>
        <begin position="1"/>
        <end position="16"/>
    </location>
</feature>
<evidence type="ECO:0000256" key="2">
    <source>
        <dbReference type="SAM" id="MobiDB-lite"/>
    </source>
</evidence>
<keyword evidence="1" id="KW-0378">Hydrolase</keyword>
<name>A0A443SEB6_9ACAR</name>
<feature type="compositionally biased region" description="Basic and acidic residues" evidence="2">
    <location>
        <begin position="87"/>
        <end position="98"/>
    </location>
</feature>
<accession>A0A443SEB6</accession>
<dbReference type="Gene3D" id="1.10.101.10">
    <property type="entry name" value="PGBD-like superfamily/PGBD"/>
    <property type="match status" value="1"/>
</dbReference>
<protein>
    <recommendedName>
        <fullName evidence="4">Peptidoglycan binding-like domain-containing protein</fullName>
    </recommendedName>
</protein>
<evidence type="ECO:0000313" key="5">
    <source>
        <dbReference type="EMBL" id="RWS25864.1"/>
    </source>
</evidence>
<dbReference type="OrthoDB" id="406838at2759"/>
<dbReference type="AlphaFoldDB" id="A0A443SEB6"/>
<dbReference type="GO" id="GO:0008237">
    <property type="term" value="F:metallopeptidase activity"/>
    <property type="evidence" value="ECO:0007669"/>
    <property type="project" value="UniProtKB-KW"/>
</dbReference>
<reference evidence="5 6" key="1">
    <citation type="journal article" date="2018" name="Gigascience">
        <title>Genomes of trombidid mites reveal novel predicted allergens and laterally-transferred genes associated with secondary metabolism.</title>
        <authorList>
            <person name="Dong X."/>
            <person name="Chaisiri K."/>
            <person name="Xia D."/>
            <person name="Armstrong S.D."/>
            <person name="Fang Y."/>
            <person name="Donnelly M.J."/>
            <person name="Kadowaki T."/>
            <person name="McGarry J.W."/>
            <person name="Darby A.C."/>
            <person name="Makepeace B.L."/>
        </authorList>
    </citation>
    <scope>NUCLEOTIDE SEQUENCE [LARGE SCALE GENOMIC DNA]</scope>
    <source>
        <strain evidence="5">UoL-UT</strain>
    </source>
</reference>
<comment type="caution">
    <text evidence="5">The sequence shown here is derived from an EMBL/GenBank/DDBJ whole genome shotgun (WGS) entry which is preliminary data.</text>
</comment>
<proteinExistence type="predicted"/>
<dbReference type="EMBL" id="NCKV01003306">
    <property type="protein sequence ID" value="RWS25864.1"/>
    <property type="molecule type" value="Genomic_DNA"/>
</dbReference>
<evidence type="ECO:0000259" key="4">
    <source>
        <dbReference type="Pfam" id="PF01471"/>
    </source>
</evidence>
<evidence type="ECO:0000256" key="1">
    <source>
        <dbReference type="ARBA" id="ARBA00023049"/>
    </source>
</evidence>
<feature type="non-terminal residue" evidence="5">
    <location>
        <position position="108"/>
    </location>
</feature>
<dbReference type="SUPFAM" id="SSF47090">
    <property type="entry name" value="PGBD-like"/>
    <property type="match status" value="1"/>
</dbReference>
<keyword evidence="6" id="KW-1185">Reference proteome</keyword>
<dbReference type="VEuPathDB" id="VectorBase:LDEU006176"/>
<organism evidence="5 6">
    <name type="scientific">Leptotrombidium deliense</name>
    <dbReference type="NCBI Taxonomy" id="299467"/>
    <lineage>
        <taxon>Eukaryota</taxon>
        <taxon>Metazoa</taxon>
        <taxon>Ecdysozoa</taxon>
        <taxon>Arthropoda</taxon>
        <taxon>Chelicerata</taxon>
        <taxon>Arachnida</taxon>
        <taxon>Acari</taxon>
        <taxon>Acariformes</taxon>
        <taxon>Trombidiformes</taxon>
        <taxon>Prostigmata</taxon>
        <taxon>Anystina</taxon>
        <taxon>Parasitengona</taxon>
        <taxon>Trombiculoidea</taxon>
        <taxon>Trombiculidae</taxon>
        <taxon>Leptotrombidium</taxon>
    </lineage>
</organism>
<dbReference type="InterPro" id="IPR002477">
    <property type="entry name" value="Peptidoglycan-bd-like"/>
</dbReference>
<evidence type="ECO:0000313" key="6">
    <source>
        <dbReference type="Proteomes" id="UP000288716"/>
    </source>
</evidence>
<feature type="chain" id="PRO_5019401866" description="Peptidoglycan binding-like domain-containing protein" evidence="3">
    <location>
        <begin position="17"/>
        <end position="108"/>
    </location>
</feature>
<dbReference type="InterPro" id="IPR036366">
    <property type="entry name" value="PGBDSf"/>
</dbReference>
<gene>
    <name evidence="5" type="ORF">B4U80_13033</name>
</gene>
<evidence type="ECO:0000256" key="3">
    <source>
        <dbReference type="SAM" id="SignalP"/>
    </source>
</evidence>
<keyword evidence="1" id="KW-0482">Metalloprotease</keyword>
<dbReference type="Pfam" id="PF01471">
    <property type="entry name" value="PG_binding_1"/>
    <property type="match status" value="1"/>
</dbReference>
<dbReference type="Proteomes" id="UP000288716">
    <property type="component" value="Unassembled WGS sequence"/>
</dbReference>
<keyword evidence="3" id="KW-0732">Signal</keyword>